<evidence type="ECO:0000313" key="1">
    <source>
        <dbReference type="EMBL" id="TDO42105.1"/>
    </source>
</evidence>
<sequence>MTTVVNFRNALDGNNQPVEVQPGQTVQQAVEASGLIAAGNQFSVRDKDGQVVDNREATDFAGLTLSVGLPGDEVRGGSAGRV</sequence>
<dbReference type="Proteomes" id="UP000294901">
    <property type="component" value="Unassembled WGS sequence"/>
</dbReference>
<keyword evidence="2" id="KW-1185">Reference proteome</keyword>
<organism evidence="1 2">
    <name type="scientific">Paractinoplanes brasiliensis</name>
    <dbReference type="NCBI Taxonomy" id="52695"/>
    <lineage>
        <taxon>Bacteria</taxon>
        <taxon>Bacillati</taxon>
        <taxon>Actinomycetota</taxon>
        <taxon>Actinomycetes</taxon>
        <taxon>Micromonosporales</taxon>
        <taxon>Micromonosporaceae</taxon>
        <taxon>Paractinoplanes</taxon>
    </lineage>
</organism>
<protein>
    <recommendedName>
        <fullName evidence="3">Multiubiquitin</fullName>
    </recommendedName>
</protein>
<gene>
    <name evidence="1" type="ORF">C8E87_5868</name>
</gene>
<evidence type="ECO:0000313" key="2">
    <source>
        <dbReference type="Proteomes" id="UP000294901"/>
    </source>
</evidence>
<name>A0A4R6K4B0_9ACTN</name>
<dbReference type="EMBL" id="SNWR01000001">
    <property type="protein sequence ID" value="TDO42105.1"/>
    <property type="molecule type" value="Genomic_DNA"/>
</dbReference>
<dbReference type="OrthoDB" id="3297325at2"/>
<proteinExistence type="predicted"/>
<evidence type="ECO:0008006" key="3">
    <source>
        <dbReference type="Google" id="ProtNLM"/>
    </source>
</evidence>
<reference evidence="1 2" key="1">
    <citation type="submission" date="2019-03" db="EMBL/GenBank/DDBJ databases">
        <title>Sequencing the genomes of 1000 actinobacteria strains.</title>
        <authorList>
            <person name="Klenk H.-P."/>
        </authorList>
    </citation>
    <scope>NUCLEOTIDE SEQUENCE [LARGE SCALE GENOMIC DNA]</scope>
    <source>
        <strain evidence="1 2">DSM 43805</strain>
    </source>
</reference>
<dbReference type="AlphaFoldDB" id="A0A4R6K4B0"/>
<accession>A0A4R6K4B0</accession>
<comment type="caution">
    <text evidence="1">The sequence shown here is derived from an EMBL/GenBank/DDBJ whole genome shotgun (WGS) entry which is preliminary data.</text>
</comment>
<dbReference type="RefSeq" id="WP_133876040.1">
    <property type="nucleotide sequence ID" value="NZ_BOMD01000095.1"/>
</dbReference>